<feature type="transmembrane region" description="Helical" evidence="7">
    <location>
        <begin position="205"/>
        <end position="223"/>
    </location>
</feature>
<keyword evidence="3" id="KW-1003">Cell membrane</keyword>
<feature type="transmembrane region" description="Helical" evidence="7">
    <location>
        <begin position="270"/>
        <end position="296"/>
    </location>
</feature>
<evidence type="ECO:0000256" key="1">
    <source>
        <dbReference type="ARBA" id="ARBA00004651"/>
    </source>
</evidence>
<dbReference type="RefSeq" id="WP_307249906.1">
    <property type="nucleotide sequence ID" value="NZ_JAUSQZ010000001.1"/>
</dbReference>
<keyword evidence="6 7" id="KW-0472">Membrane</keyword>
<feature type="transmembrane region" description="Helical" evidence="7">
    <location>
        <begin position="302"/>
        <end position="325"/>
    </location>
</feature>
<evidence type="ECO:0000256" key="2">
    <source>
        <dbReference type="ARBA" id="ARBA00010157"/>
    </source>
</evidence>
<name>A0ABT9PE54_9ACTN</name>
<dbReference type="InterPro" id="IPR004869">
    <property type="entry name" value="MMPL_dom"/>
</dbReference>
<keyword evidence="5 7" id="KW-1133">Transmembrane helix</keyword>
<reference evidence="9 10" key="1">
    <citation type="submission" date="2023-07" db="EMBL/GenBank/DDBJ databases">
        <title>Sequencing the genomes of 1000 actinobacteria strains.</title>
        <authorList>
            <person name="Klenk H.-P."/>
        </authorList>
    </citation>
    <scope>NUCLEOTIDE SEQUENCE [LARGE SCALE GENOMIC DNA]</scope>
    <source>
        <strain evidence="9 10">DSM 44388</strain>
    </source>
</reference>
<proteinExistence type="inferred from homology"/>
<feature type="transmembrane region" description="Helical" evidence="7">
    <location>
        <begin position="551"/>
        <end position="571"/>
    </location>
</feature>
<evidence type="ECO:0000256" key="4">
    <source>
        <dbReference type="ARBA" id="ARBA00022692"/>
    </source>
</evidence>
<dbReference type="SUPFAM" id="SSF82866">
    <property type="entry name" value="Multidrug efflux transporter AcrB transmembrane domain"/>
    <property type="match status" value="2"/>
</dbReference>
<accession>A0ABT9PE54</accession>
<dbReference type="PROSITE" id="PS50156">
    <property type="entry name" value="SSD"/>
    <property type="match status" value="2"/>
</dbReference>
<feature type="transmembrane region" description="Helical" evidence="7">
    <location>
        <begin position="520"/>
        <end position="539"/>
    </location>
</feature>
<dbReference type="Proteomes" id="UP001235712">
    <property type="component" value="Unassembled WGS sequence"/>
</dbReference>
<feature type="transmembrane region" description="Helical" evidence="7">
    <location>
        <begin position="364"/>
        <end position="382"/>
    </location>
</feature>
<dbReference type="Pfam" id="PF03176">
    <property type="entry name" value="MMPL"/>
    <property type="match status" value="2"/>
</dbReference>
<evidence type="ECO:0000313" key="9">
    <source>
        <dbReference type="EMBL" id="MDP9830776.1"/>
    </source>
</evidence>
<evidence type="ECO:0000259" key="8">
    <source>
        <dbReference type="PROSITE" id="PS50156"/>
    </source>
</evidence>
<feature type="transmembrane region" description="Helical" evidence="7">
    <location>
        <begin position="658"/>
        <end position="688"/>
    </location>
</feature>
<feature type="transmembrane region" description="Helical" evidence="7">
    <location>
        <begin position="631"/>
        <end position="652"/>
    </location>
</feature>
<dbReference type="InterPro" id="IPR050545">
    <property type="entry name" value="Mycobact_MmpL"/>
</dbReference>
<protein>
    <submittedName>
        <fullName evidence="9">RND superfamily putative drug exporter</fullName>
    </submittedName>
</protein>
<feature type="domain" description="SSD" evidence="8">
    <location>
        <begin position="198"/>
        <end position="327"/>
    </location>
</feature>
<evidence type="ECO:0000313" key="10">
    <source>
        <dbReference type="Proteomes" id="UP001235712"/>
    </source>
</evidence>
<feature type="transmembrane region" description="Helical" evidence="7">
    <location>
        <begin position="229"/>
        <end position="249"/>
    </location>
</feature>
<evidence type="ECO:0000256" key="7">
    <source>
        <dbReference type="SAM" id="Phobius"/>
    </source>
</evidence>
<dbReference type="PANTHER" id="PTHR33406">
    <property type="entry name" value="MEMBRANE PROTEIN MJ1562-RELATED"/>
    <property type="match status" value="1"/>
</dbReference>
<evidence type="ECO:0000256" key="6">
    <source>
        <dbReference type="ARBA" id="ARBA00023136"/>
    </source>
</evidence>
<feature type="domain" description="SSD" evidence="8">
    <location>
        <begin position="522"/>
        <end position="687"/>
    </location>
</feature>
<comment type="caution">
    <text evidence="9">The sequence shown here is derived from an EMBL/GenBank/DDBJ whole genome shotgun (WGS) entry which is preliminary data.</text>
</comment>
<dbReference type="Gene3D" id="1.20.1640.10">
    <property type="entry name" value="Multidrug efflux transporter AcrB transmembrane domain"/>
    <property type="match status" value="2"/>
</dbReference>
<dbReference type="PANTHER" id="PTHR33406:SF11">
    <property type="entry name" value="MEMBRANE PROTEIN SCO6666-RELATED"/>
    <property type="match status" value="1"/>
</dbReference>
<feature type="transmembrane region" description="Helical" evidence="7">
    <location>
        <begin position="583"/>
        <end position="603"/>
    </location>
</feature>
<keyword evidence="4 7" id="KW-0812">Transmembrane</keyword>
<comment type="similarity">
    <text evidence="2">Belongs to the resistance-nodulation-cell division (RND) (TC 2.A.6) family. MmpL subfamily.</text>
</comment>
<gene>
    <name evidence="9" type="ORF">J2S57_006525</name>
</gene>
<sequence>MASALHRLGRFAHRRRLLVLTVWLFLLLVVAGTAGRLGPNLDNEFTLPGSTSQEAMDDLGEALPAAAGTSAQIVFRTPDGTGITSEAYREPIRQALAAAARAPQVAGVSDPFETGTVSKDGTTALATVAYPVTNADLGADTVDALEDSVRVAAGSGLVVETGGQVYGDSPGGVHATELIGVGVAVVVLLVTFGSVLAAGVPLLTALIGVGVGMSGLLAASHAFTVSSTAPTLALMLGLAVGLDYALFLVSRHRQQLTEGMPVPESVARATGTAGSAVLFAGVTVVIALLGLTVAGVPMLTVMGLSAAATVTVAVLVALTLVPALLSLAGERLRPRPGTRAHRRQTSGTTNVSERWVRFVSRRPWVTVVVGVLGLLVIAVPATDLELALPDRSTAPAGSTERAAYDIVAQEFGPGANGVLLVVADTAGHDDPQRSAQAVAGQVGNLPGVATAVPTSVAPDGSLAVVQVVPTTGPRDTATTELVETIRDAEPRIRAETGTSVRVTGQTAIQIDLSERLSASLVPYAVVVVGLSLLLLMLVFRSIAVPVKATLGYLLSIGAALGLTVAVFQWGWGLGLLGDVETGPLISFMPIVLMSVLFGLAMDYEVFLVSGMRETYVHTGDAEQAVFVGARLAGRVVVAAALIMVGVFASFTLSDNPTIMSIALALAAGVLVDAFVVRLTLVPAVLALLGRRAWWLPRALDRVLPDLDVEGARLPGVPTIELEDDVVGAGGPAGSRTDPV</sequence>
<organism evidence="9 10">
    <name type="scientific">Kineosporia succinea</name>
    <dbReference type="NCBI Taxonomy" id="84632"/>
    <lineage>
        <taxon>Bacteria</taxon>
        <taxon>Bacillati</taxon>
        <taxon>Actinomycetota</taxon>
        <taxon>Actinomycetes</taxon>
        <taxon>Kineosporiales</taxon>
        <taxon>Kineosporiaceae</taxon>
        <taxon>Kineosporia</taxon>
    </lineage>
</organism>
<evidence type="ECO:0000256" key="3">
    <source>
        <dbReference type="ARBA" id="ARBA00022475"/>
    </source>
</evidence>
<keyword evidence="10" id="KW-1185">Reference proteome</keyword>
<dbReference type="EMBL" id="JAUSQZ010000001">
    <property type="protein sequence ID" value="MDP9830776.1"/>
    <property type="molecule type" value="Genomic_DNA"/>
</dbReference>
<evidence type="ECO:0000256" key="5">
    <source>
        <dbReference type="ARBA" id="ARBA00022989"/>
    </source>
</evidence>
<dbReference type="InterPro" id="IPR000731">
    <property type="entry name" value="SSD"/>
</dbReference>
<feature type="transmembrane region" description="Helical" evidence="7">
    <location>
        <begin position="178"/>
        <end position="198"/>
    </location>
</feature>
<comment type="subcellular location">
    <subcellularLocation>
        <location evidence="1">Cell membrane</location>
        <topology evidence="1">Multi-pass membrane protein</topology>
    </subcellularLocation>
</comment>